<comment type="similarity">
    <text evidence="2">Belongs to the bacterial solute-binding protein SsuA/TauA family.</text>
</comment>
<dbReference type="SMART" id="SM00062">
    <property type="entry name" value="PBPb"/>
    <property type="match status" value="1"/>
</dbReference>
<evidence type="ECO:0000256" key="2">
    <source>
        <dbReference type="ARBA" id="ARBA00010742"/>
    </source>
</evidence>
<proteinExistence type="inferred from homology"/>
<dbReference type="PANTHER" id="PTHR30024">
    <property type="entry name" value="ALIPHATIC SULFONATES-BINDING PROTEIN-RELATED"/>
    <property type="match status" value="1"/>
</dbReference>
<dbReference type="PANTHER" id="PTHR30024:SF47">
    <property type="entry name" value="TAURINE-BINDING PERIPLASMIC PROTEIN"/>
    <property type="match status" value="1"/>
</dbReference>
<dbReference type="Gene3D" id="3.40.190.10">
    <property type="entry name" value="Periplasmic binding protein-like II"/>
    <property type="match status" value="2"/>
</dbReference>
<feature type="domain" description="Solute-binding protein family 3/N-terminal" evidence="4">
    <location>
        <begin position="28"/>
        <end position="255"/>
    </location>
</feature>
<evidence type="ECO:0000259" key="4">
    <source>
        <dbReference type="SMART" id="SM00062"/>
    </source>
</evidence>
<dbReference type="InterPro" id="IPR001638">
    <property type="entry name" value="Solute-binding_3/MltF_N"/>
</dbReference>
<evidence type="ECO:0000256" key="1">
    <source>
        <dbReference type="ARBA" id="ARBA00004418"/>
    </source>
</evidence>
<reference evidence="5 6" key="1">
    <citation type="submission" date="2015-07" db="EMBL/GenBank/DDBJ databases">
        <title>Whole genome sequence of Thermanaerothrix daxensis DSM 23592.</title>
        <authorList>
            <person name="Hemp J."/>
            <person name="Ward L.M."/>
            <person name="Pace L.A."/>
            <person name="Fischer W.W."/>
        </authorList>
    </citation>
    <scope>NUCLEOTIDE SEQUENCE [LARGE SCALE GENOMIC DNA]</scope>
    <source>
        <strain evidence="5 6">GNS-1</strain>
    </source>
</reference>
<dbReference type="SUPFAM" id="SSF53850">
    <property type="entry name" value="Periplasmic binding protein-like II"/>
    <property type="match status" value="1"/>
</dbReference>
<evidence type="ECO:0000313" key="6">
    <source>
        <dbReference type="Proteomes" id="UP000050544"/>
    </source>
</evidence>
<dbReference type="PROSITE" id="PS51257">
    <property type="entry name" value="PROKAR_LIPOPROTEIN"/>
    <property type="match status" value="1"/>
</dbReference>
<gene>
    <name evidence="5" type="ORF">SE15_01785</name>
</gene>
<sequence>MKKHLAFWWLALILVTGCTLATPAEKITIRVALLPILDGLPIVVAQQEGLFKKYNVQVELIPVGSAPERDQLIAAGQADAMINELTSVMFLNKETPQVQAVRFARTATTDQALFRILAAKGAGIQGVSDLKGIAVGVSQATVIEYLTQRLLEQQGFQAGEIQMVSVPKIPDRMALLASGELKAAMLPEPFSTLAEQQGAIPILDDTVAPEYSFSLISFRKAVIDQHPQVVKGFLAAVEEATQRINADPQKYSTLMVDQKMVPAPLAESFRVPTYPLKGVPTADQFADALAWAQSKGYLKVDLVYSDCVNPNLLP</sequence>
<protein>
    <recommendedName>
        <fullName evidence="4">Solute-binding protein family 3/N-terminal domain-containing protein</fullName>
    </recommendedName>
</protein>
<dbReference type="Pfam" id="PF13379">
    <property type="entry name" value="NMT1_2"/>
    <property type="match status" value="1"/>
</dbReference>
<name>A0A0P6YMJ0_9CHLR</name>
<evidence type="ECO:0000313" key="5">
    <source>
        <dbReference type="EMBL" id="KPL83961.1"/>
    </source>
</evidence>
<dbReference type="RefSeq" id="WP_054520385.1">
    <property type="nucleotide sequence ID" value="NZ_LGKO01000002.1"/>
</dbReference>
<dbReference type="OrthoDB" id="9815602at2"/>
<dbReference type="Proteomes" id="UP000050544">
    <property type="component" value="Unassembled WGS sequence"/>
</dbReference>
<keyword evidence="6" id="KW-1185">Reference proteome</keyword>
<accession>A0A0P6YMJ0</accession>
<keyword evidence="3" id="KW-0732">Signal</keyword>
<evidence type="ECO:0000256" key="3">
    <source>
        <dbReference type="ARBA" id="ARBA00022729"/>
    </source>
</evidence>
<comment type="subcellular location">
    <subcellularLocation>
        <location evidence="1">Periplasm</location>
    </subcellularLocation>
</comment>
<dbReference type="EMBL" id="LGKO01000002">
    <property type="protein sequence ID" value="KPL83961.1"/>
    <property type="molecule type" value="Genomic_DNA"/>
</dbReference>
<dbReference type="GO" id="GO:0042597">
    <property type="term" value="C:periplasmic space"/>
    <property type="evidence" value="ECO:0007669"/>
    <property type="project" value="UniProtKB-SubCell"/>
</dbReference>
<dbReference type="STRING" id="869279.SE15_01785"/>
<comment type="caution">
    <text evidence="5">The sequence shown here is derived from an EMBL/GenBank/DDBJ whole genome shotgun (WGS) entry which is preliminary data.</text>
</comment>
<dbReference type="AlphaFoldDB" id="A0A0P6YMJ0"/>
<organism evidence="5 6">
    <name type="scientific">Thermanaerothrix daxensis</name>
    <dbReference type="NCBI Taxonomy" id="869279"/>
    <lineage>
        <taxon>Bacteria</taxon>
        <taxon>Bacillati</taxon>
        <taxon>Chloroflexota</taxon>
        <taxon>Anaerolineae</taxon>
        <taxon>Anaerolineales</taxon>
        <taxon>Anaerolineaceae</taxon>
        <taxon>Thermanaerothrix</taxon>
    </lineage>
</organism>